<dbReference type="Proteomes" id="UP001139031">
    <property type="component" value="Unassembled WGS sequence"/>
</dbReference>
<feature type="transmembrane region" description="Helical" evidence="1">
    <location>
        <begin position="123"/>
        <end position="148"/>
    </location>
</feature>
<reference evidence="2" key="1">
    <citation type="submission" date="2021-08" db="EMBL/GenBank/DDBJ databases">
        <authorList>
            <person name="Stevens D.C."/>
        </authorList>
    </citation>
    <scope>NUCLEOTIDE SEQUENCE</scope>
    <source>
        <strain evidence="2">DSM 53165</strain>
    </source>
</reference>
<dbReference type="EMBL" id="JAIRAU010000001">
    <property type="protein sequence ID" value="MBZ5708010.1"/>
    <property type="molecule type" value="Genomic_DNA"/>
</dbReference>
<gene>
    <name evidence="2" type="ORF">K7C98_01995</name>
</gene>
<sequence>MRREQDLSAGAAAPLFWAFTLVFAAMVLSRFDGFAAQIPAQVHVGMLWAGCPLLLLAGAIEGRIDHGERSRETPLWMAIDSRPVRYTFTLALTYFGLVALAAFDVSLGVVDPRAPAEWPQMQRLLWFVGFSFGMSFANYLAAAGALIPGLRVVTAPFSRLPTALGLGLLMALGLGLSAAAFELLARSAEIRANVADAAARVWQPE</sequence>
<organism evidence="2 3">
    <name type="scientific">Nannocystis pusilla</name>
    <dbReference type="NCBI Taxonomy" id="889268"/>
    <lineage>
        <taxon>Bacteria</taxon>
        <taxon>Pseudomonadati</taxon>
        <taxon>Myxococcota</taxon>
        <taxon>Polyangia</taxon>
        <taxon>Nannocystales</taxon>
        <taxon>Nannocystaceae</taxon>
        <taxon>Nannocystis</taxon>
    </lineage>
</organism>
<evidence type="ECO:0000313" key="2">
    <source>
        <dbReference type="EMBL" id="MBZ5708010.1"/>
    </source>
</evidence>
<keyword evidence="1" id="KW-0472">Membrane</keyword>
<keyword evidence="1" id="KW-0812">Transmembrane</keyword>
<keyword evidence="3" id="KW-1185">Reference proteome</keyword>
<feature type="transmembrane region" description="Helical" evidence="1">
    <location>
        <begin position="160"/>
        <end position="181"/>
    </location>
</feature>
<keyword evidence="1" id="KW-1133">Transmembrane helix</keyword>
<protein>
    <submittedName>
        <fullName evidence="2">Uncharacterized protein</fullName>
    </submittedName>
</protein>
<name>A0ABS7TII0_9BACT</name>
<accession>A0ABS7TII0</accession>
<dbReference type="RefSeq" id="WP_224189769.1">
    <property type="nucleotide sequence ID" value="NZ_JAIRAU010000001.1"/>
</dbReference>
<comment type="caution">
    <text evidence="2">The sequence shown here is derived from an EMBL/GenBank/DDBJ whole genome shotgun (WGS) entry which is preliminary data.</text>
</comment>
<evidence type="ECO:0000256" key="1">
    <source>
        <dbReference type="SAM" id="Phobius"/>
    </source>
</evidence>
<feature type="transmembrane region" description="Helical" evidence="1">
    <location>
        <begin position="83"/>
        <end position="103"/>
    </location>
</feature>
<evidence type="ECO:0000313" key="3">
    <source>
        <dbReference type="Proteomes" id="UP001139031"/>
    </source>
</evidence>
<proteinExistence type="predicted"/>